<feature type="region of interest" description="Disordered" evidence="1">
    <location>
        <begin position="191"/>
        <end position="260"/>
    </location>
</feature>
<name>A0A6G1JPI3_9PLEO</name>
<accession>A0A6G1JPI3</accession>
<feature type="compositionally biased region" description="Pro residues" evidence="1">
    <location>
        <begin position="228"/>
        <end position="239"/>
    </location>
</feature>
<organism evidence="2 3">
    <name type="scientific">Lentithecium fluviatile CBS 122367</name>
    <dbReference type="NCBI Taxonomy" id="1168545"/>
    <lineage>
        <taxon>Eukaryota</taxon>
        <taxon>Fungi</taxon>
        <taxon>Dikarya</taxon>
        <taxon>Ascomycota</taxon>
        <taxon>Pezizomycotina</taxon>
        <taxon>Dothideomycetes</taxon>
        <taxon>Pleosporomycetidae</taxon>
        <taxon>Pleosporales</taxon>
        <taxon>Massarineae</taxon>
        <taxon>Lentitheciaceae</taxon>
        <taxon>Lentithecium</taxon>
    </lineage>
</organism>
<protein>
    <submittedName>
        <fullName evidence="2">Uncharacterized protein</fullName>
    </submittedName>
</protein>
<dbReference type="OrthoDB" id="3798376at2759"/>
<sequence>MFEKQPRVKRGEILDTWVLSRKGILAGTAIFPEAETHSDQLCKYLNEAKVQKAWKDVAIRIRDRFDMIEVAGTDGHMRKTDDYWFKWSELNLKPDESLRDAKNQRYASTGLSNKWVRWLNDFVKERLDKMESLLVVLHSTLEDEWDEAKEYAELAKKPAGPTIKKEIQDRLNVLKKHVNKKVARGGLQILTKSGGAGAPISPVLGPGTPNSHVSPSPGTPNSPGSQSPEPPDPESPIPGPSDTRPLPDRTRPKSTSENGV</sequence>
<dbReference type="EMBL" id="MU005569">
    <property type="protein sequence ID" value="KAF2692073.1"/>
    <property type="molecule type" value="Genomic_DNA"/>
</dbReference>
<dbReference type="Proteomes" id="UP000799291">
    <property type="component" value="Unassembled WGS sequence"/>
</dbReference>
<feature type="compositionally biased region" description="Low complexity" evidence="1">
    <location>
        <begin position="214"/>
        <end position="227"/>
    </location>
</feature>
<dbReference type="AlphaFoldDB" id="A0A6G1JPI3"/>
<evidence type="ECO:0000313" key="2">
    <source>
        <dbReference type="EMBL" id="KAF2692073.1"/>
    </source>
</evidence>
<reference evidence="2" key="1">
    <citation type="journal article" date="2020" name="Stud. Mycol.">
        <title>101 Dothideomycetes genomes: a test case for predicting lifestyles and emergence of pathogens.</title>
        <authorList>
            <person name="Haridas S."/>
            <person name="Albert R."/>
            <person name="Binder M."/>
            <person name="Bloem J."/>
            <person name="Labutti K."/>
            <person name="Salamov A."/>
            <person name="Andreopoulos B."/>
            <person name="Baker S."/>
            <person name="Barry K."/>
            <person name="Bills G."/>
            <person name="Bluhm B."/>
            <person name="Cannon C."/>
            <person name="Castanera R."/>
            <person name="Culley D."/>
            <person name="Daum C."/>
            <person name="Ezra D."/>
            <person name="Gonzalez J."/>
            <person name="Henrissat B."/>
            <person name="Kuo A."/>
            <person name="Liang C."/>
            <person name="Lipzen A."/>
            <person name="Lutzoni F."/>
            <person name="Magnuson J."/>
            <person name="Mondo S."/>
            <person name="Nolan M."/>
            <person name="Ohm R."/>
            <person name="Pangilinan J."/>
            <person name="Park H.-J."/>
            <person name="Ramirez L."/>
            <person name="Alfaro M."/>
            <person name="Sun H."/>
            <person name="Tritt A."/>
            <person name="Yoshinaga Y."/>
            <person name="Zwiers L.-H."/>
            <person name="Turgeon B."/>
            <person name="Goodwin S."/>
            <person name="Spatafora J."/>
            <person name="Crous P."/>
            <person name="Grigoriev I."/>
        </authorList>
    </citation>
    <scope>NUCLEOTIDE SEQUENCE</scope>
    <source>
        <strain evidence="2">CBS 122367</strain>
    </source>
</reference>
<keyword evidence="3" id="KW-1185">Reference proteome</keyword>
<evidence type="ECO:0000313" key="3">
    <source>
        <dbReference type="Proteomes" id="UP000799291"/>
    </source>
</evidence>
<gene>
    <name evidence="2" type="ORF">K458DRAFT_398419</name>
</gene>
<proteinExistence type="predicted"/>
<evidence type="ECO:0000256" key="1">
    <source>
        <dbReference type="SAM" id="MobiDB-lite"/>
    </source>
</evidence>